<sequence length="111" mass="11770">MQDCRELIGLIYDHLTYRRSASSDRTGSAARGVEHPAPHRDAPKALESGASGKVVLRCVIIDGGAVSSCVVVSETPAGQGFGREALRGIRTARAQPGQEGTREITLIFATH</sequence>
<evidence type="ECO:0000259" key="6">
    <source>
        <dbReference type="Pfam" id="PF03544"/>
    </source>
</evidence>
<gene>
    <name evidence="7" type="ORF">GCM10017620_21030</name>
</gene>
<dbReference type="Proteomes" id="UP001143509">
    <property type="component" value="Unassembled WGS sequence"/>
</dbReference>
<dbReference type="InterPro" id="IPR006260">
    <property type="entry name" value="TonB/TolA_C"/>
</dbReference>
<evidence type="ECO:0000256" key="4">
    <source>
        <dbReference type="ARBA" id="ARBA00023136"/>
    </source>
</evidence>
<reference evidence="7" key="2">
    <citation type="submission" date="2023-01" db="EMBL/GenBank/DDBJ databases">
        <authorList>
            <person name="Sun Q."/>
            <person name="Evtushenko L."/>
        </authorList>
    </citation>
    <scope>NUCLEOTIDE SEQUENCE</scope>
    <source>
        <strain evidence="7">VKM B-1499</strain>
    </source>
</reference>
<accession>A0ABQ5TAL4</accession>
<keyword evidence="2" id="KW-0812">Transmembrane</keyword>
<dbReference type="NCBIfam" id="TIGR01352">
    <property type="entry name" value="tonB_Cterm"/>
    <property type="match status" value="1"/>
</dbReference>
<evidence type="ECO:0000313" key="7">
    <source>
        <dbReference type="EMBL" id="GLK49130.1"/>
    </source>
</evidence>
<organism evidence="7 8">
    <name type="scientific">Brevundimonas intermedia</name>
    <dbReference type="NCBI Taxonomy" id="74315"/>
    <lineage>
        <taxon>Bacteria</taxon>
        <taxon>Pseudomonadati</taxon>
        <taxon>Pseudomonadota</taxon>
        <taxon>Alphaproteobacteria</taxon>
        <taxon>Caulobacterales</taxon>
        <taxon>Caulobacteraceae</taxon>
        <taxon>Brevundimonas</taxon>
    </lineage>
</organism>
<reference evidence="7" key="1">
    <citation type="journal article" date="2014" name="Int. J. Syst. Evol. Microbiol.">
        <title>Complete genome of a new Firmicutes species belonging to the dominant human colonic microbiota ('Ruminococcus bicirculans') reveals two chromosomes and a selective capacity to utilize plant glucans.</title>
        <authorList>
            <consortium name="NISC Comparative Sequencing Program"/>
            <person name="Wegmann U."/>
            <person name="Louis P."/>
            <person name="Goesmann A."/>
            <person name="Henrissat B."/>
            <person name="Duncan S.H."/>
            <person name="Flint H.J."/>
        </authorList>
    </citation>
    <scope>NUCLEOTIDE SEQUENCE</scope>
    <source>
        <strain evidence="7">VKM B-1499</strain>
    </source>
</reference>
<evidence type="ECO:0000256" key="1">
    <source>
        <dbReference type="ARBA" id="ARBA00004167"/>
    </source>
</evidence>
<dbReference type="SUPFAM" id="SSF74653">
    <property type="entry name" value="TolA/TonB C-terminal domain"/>
    <property type="match status" value="1"/>
</dbReference>
<dbReference type="Gene3D" id="3.30.2420.10">
    <property type="entry name" value="TonB"/>
    <property type="match status" value="1"/>
</dbReference>
<comment type="subcellular location">
    <subcellularLocation>
        <location evidence="1">Membrane</location>
        <topology evidence="1">Single-pass membrane protein</topology>
    </subcellularLocation>
</comment>
<evidence type="ECO:0000256" key="5">
    <source>
        <dbReference type="SAM" id="MobiDB-lite"/>
    </source>
</evidence>
<name>A0ABQ5TAL4_9CAUL</name>
<keyword evidence="4" id="KW-0472">Membrane</keyword>
<keyword evidence="8" id="KW-1185">Reference proteome</keyword>
<protein>
    <recommendedName>
        <fullName evidence="6">TonB C-terminal domain-containing protein</fullName>
    </recommendedName>
</protein>
<feature type="domain" description="TonB C-terminal" evidence="6">
    <location>
        <begin position="44"/>
        <end position="106"/>
    </location>
</feature>
<dbReference type="Pfam" id="PF03544">
    <property type="entry name" value="TonB_C"/>
    <property type="match status" value="1"/>
</dbReference>
<feature type="region of interest" description="Disordered" evidence="5">
    <location>
        <begin position="20"/>
        <end position="46"/>
    </location>
</feature>
<comment type="caution">
    <text evidence="7">The sequence shown here is derived from an EMBL/GenBank/DDBJ whole genome shotgun (WGS) entry which is preliminary data.</text>
</comment>
<proteinExistence type="predicted"/>
<evidence type="ECO:0000256" key="2">
    <source>
        <dbReference type="ARBA" id="ARBA00022692"/>
    </source>
</evidence>
<dbReference type="EMBL" id="BSFD01000006">
    <property type="protein sequence ID" value="GLK49130.1"/>
    <property type="molecule type" value="Genomic_DNA"/>
</dbReference>
<feature type="compositionally biased region" description="Basic and acidic residues" evidence="5">
    <location>
        <begin position="32"/>
        <end position="44"/>
    </location>
</feature>
<evidence type="ECO:0000313" key="8">
    <source>
        <dbReference type="Proteomes" id="UP001143509"/>
    </source>
</evidence>
<keyword evidence="3" id="KW-1133">Transmembrane helix</keyword>
<dbReference type="InterPro" id="IPR037682">
    <property type="entry name" value="TonB_C"/>
</dbReference>
<evidence type="ECO:0000256" key="3">
    <source>
        <dbReference type="ARBA" id="ARBA00022989"/>
    </source>
</evidence>